<dbReference type="GO" id="GO:0005544">
    <property type="term" value="F:calcium-dependent phospholipid binding"/>
    <property type="evidence" value="ECO:0007669"/>
    <property type="project" value="TreeGrafter"/>
</dbReference>
<reference evidence="7" key="2">
    <citation type="journal article" date="2007" name="PLoS Biol.">
        <title>Survey sequencing and comparative analysis of the elephant shark (Callorhinchus milii) genome.</title>
        <authorList>
            <person name="Venkatesh B."/>
            <person name="Kirkness E.F."/>
            <person name="Loh Y.H."/>
            <person name="Halpern A.L."/>
            <person name="Lee A.P."/>
            <person name="Johnson J."/>
            <person name="Dandona N."/>
            <person name="Viswanathan L.D."/>
            <person name="Tay A."/>
            <person name="Venter J.C."/>
            <person name="Strausberg R.L."/>
            <person name="Brenner S."/>
        </authorList>
    </citation>
    <scope>NUCLEOTIDE SEQUENCE [LARGE SCALE GENOMIC DNA]</scope>
</reference>
<dbReference type="SMART" id="SM00022">
    <property type="entry name" value="PLAc"/>
    <property type="match status" value="1"/>
</dbReference>
<dbReference type="GeneTree" id="ENSGT01030000234606"/>
<dbReference type="GO" id="GO:0046475">
    <property type="term" value="P:glycerophospholipid catabolic process"/>
    <property type="evidence" value="ECO:0007669"/>
    <property type="project" value="TreeGrafter"/>
</dbReference>
<dbReference type="AlphaFoldDB" id="A0A4W3HU65"/>
<reference evidence="6" key="5">
    <citation type="submission" date="2025-09" db="UniProtKB">
        <authorList>
            <consortium name="Ensembl"/>
        </authorList>
    </citation>
    <scope>IDENTIFICATION</scope>
</reference>
<feature type="region of interest" description="Disordered" evidence="4">
    <location>
        <begin position="1"/>
        <end position="23"/>
    </location>
</feature>
<dbReference type="GO" id="GO:0005635">
    <property type="term" value="C:nuclear envelope"/>
    <property type="evidence" value="ECO:0007669"/>
    <property type="project" value="TreeGrafter"/>
</dbReference>
<evidence type="ECO:0000313" key="6">
    <source>
        <dbReference type="Ensembl" id="ENSCMIP00000020928.1"/>
    </source>
</evidence>
<keyword evidence="1 3" id="KW-0378">Hydrolase</keyword>
<proteinExistence type="predicted"/>
<dbReference type="PANTHER" id="PTHR10728">
    <property type="entry name" value="CYTOSOLIC PHOSPHOLIPASE A2"/>
    <property type="match status" value="1"/>
</dbReference>
<gene>
    <name evidence="6" type="primary">LOC103189875</name>
</gene>
<feature type="compositionally biased region" description="Basic and acidic residues" evidence="4">
    <location>
        <begin position="9"/>
        <end position="23"/>
    </location>
</feature>
<dbReference type="SUPFAM" id="SSF52151">
    <property type="entry name" value="FabD/lysophospholipase-like"/>
    <property type="match status" value="1"/>
</dbReference>
<dbReference type="InterPro" id="IPR016035">
    <property type="entry name" value="Acyl_Trfase/lysoPLipase"/>
</dbReference>
<sequence length="513" mass="57783">MGGVQSTSRQHEPSVRISKELSEGEKCARRKRNNVVRHAILKLTGKCPDKGREPTIAVLGSGGGLRATIAMLGTLQALADSDLLDCVSYLSGVSGSTWAMSQLYSQMEWSVNMEQMVSDLRSQITEKKRTCHDSMEYLKQIGNDPTYSLTHFWGASLVYDCLGKVADSLCLVDAWFEFTPHEVGFPTPGAFVSTKEFNHKFDAGTKIKEMNVEKDLNYLQGTRKWIKEQLWRIVHQPQLLSSSPESEQSHCEHCSRKLMEILEILNEGENFEAALSKLNLDETELCGLSDHQNRSSEYYCEKLIGNLETVNEAENKNTQVDEKRCLIPSVYMKTMRALVSWNWGENPNFAYHDSRIKELSPRGLELYEQEYLYLIDAGLENNCAYPLVLREERKVDLVLSFDFSAGDPFLTLTEAGKYCTANGIPFPDLPLELDKTPHDFYVFTKPGAPTVVHFPLFNDCNCTDGSSPKTMMDKFGTQKLSYTGYEFDELLGAASQNVSKNVGKITEQIEALL</sequence>
<evidence type="ECO:0000256" key="1">
    <source>
        <dbReference type="ARBA" id="ARBA00022801"/>
    </source>
</evidence>
<keyword evidence="3" id="KW-0442">Lipid degradation</keyword>
<organism evidence="6 7">
    <name type="scientific">Callorhinchus milii</name>
    <name type="common">Ghost shark</name>
    <dbReference type="NCBI Taxonomy" id="7868"/>
    <lineage>
        <taxon>Eukaryota</taxon>
        <taxon>Metazoa</taxon>
        <taxon>Chordata</taxon>
        <taxon>Craniata</taxon>
        <taxon>Vertebrata</taxon>
        <taxon>Chondrichthyes</taxon>
        <taxon>Holocephali</taxon>
        <taxon>Chimaeriformes</taxon>
        <taxon>Callorhinchidae</taxon>
        <taxon>Callorhinchus</taxon>
    </lineage>
</organism>
<dbReference type="GO" id="GO:0005509">
    <property type="term" value="F:calcium ion binding"/>
    <property type="evidence" value="ECO:0007669"/>
    <property type="project" value="TreeGrafter"/>
</dbReference>
<keyword evidence="2 3" id="KW-0443">Lipid metabolism</keyword>
<dbReference type="Gene3D" id="3.40.1090.10">
    <property type="entry name" value="Cytosolic phospholipase A2 catalytic domain"/>
    <property type="match status" value="2"/>
</dbReference>
<dbReference type="GO" id="GO:0047498">
    <property type="term" value="F:calcium-dependent phospholipase A2 activity"/>
    <property type="evidence" value="ECO:0007669"/>
    <property type="project" value="TreeGrafter"/>
</dbReference>
<evidence type="ECO:0000256" key="3">
    <source>
        <dbReference type="PROSITE-ProRule" id="PRU00555"/>
    </source>
</evidence>
<dbReference type="GO" id="GO:0005654">
    <property type="term" value="C:nucleoplasm"/>
    <property type="evidence" value="ECO:0007669"/>
    <property type="project" value="TreeGrafter"/>
</dbReference>
<feature type="domain" description="PLA2c" evidence="5">
    <location>
        <begin position="7"/>
        <end position="513"/>
    </location>
</feature>
<protein>
    <submittedName>
        <fullName evidence="6">Cytosolic phospholipase A2 zeta-like</fullName>
    </submittedName>
</protein>
<name>A0A4W3HU65_CALMI</name>
<dbReference type="GO" id="GO:0005829">
    <property type="term" value="C:cytosol"/>
    <property type="evidence" value="ECO:0007669"/>
    <property type="project" value="TreeGrafter"/>
</dbReference>
<dbReference type="Pfam" id="PF01735">
    <property type="entry name" value="PLA2_B"/>
    <property type="match status" value="1"/>
</dbReference>
<evidence type="ECO:0000259" key="5">
    <source>
        <dbReference type="PROSITE" id="PS51210"/>
    </source>
</evidence>
<reference evidence="7" key="1">
    <citation type="journal article" date="2006" name="Science">
        <title>Ancient noncoding elements conserved in the human genome.</title>
        <authorList>
            <person name="Venkatesh B."/>
            <person name="Kirkness E.F."/>
            <person name="Loh Y.H."/>
            <person name="Halpern A.L."/>
            <person name="Lee A.P."/>
            <person name="Johnson J."/>
            <person name="Dandona N."/>
            <person name="Viswanathan L.D."/>
            <person name="Tay A."/>
            <person name="Venter J.C."/>
            <person name="Strausberg R.L."/>
            <person name="Brenner S."/>
        </authorList>
    </citation>
    <scope>NUCLEOTIDE SEQUENCE [LARGE SCALE GENOMIC DNA]</scope>
</reference>
<accession>A0A4W3HU65</accession>
<dbReference type="PROSITE" id="PS51210">
    <property type="entry name" value="PLA2C"/>
    <property type="match status" value="1"/>
</dbReference>
<dbReference type="InterPro" id="IPR002642">
    <property type="entry name" value="LysoPLipase_cat_dom"/>
</dbReference>
<dbReference type="Proteomes" id="UP000314986">
    <property type="component" value="Unassembled WGS sequence"/>
</dbReference>
<keyword evidence="7" id="KW-1185">Reference proteome</keyword>
<dbReference type="PANTHER" id="PTHR10728:SF39">
    <property type="entry name" value="CYTOSOLIC PHOSPHOLIPASE A2 GAMMA"/>
    <property type="match status" value="1"/>
</dbReference>
<evidence type="ECO:0000256" key="4">
    <source>
        <dbReference type="SAM" id="MobiDB-lite"/>
    </source>
</evidence>
<evidence type="ECO:0000313" key="7">
    <source>
        <dbReference type="Proteomes" id="UP000314986"/>
    </source>
</evidence>
<dbReference type="Ensembl" id="ENSCMIT00000021311.1">
    <property type="protein sequence ID" value="ENSCMIP00000020928.1"/>
    <property type="gene ID" value="ENSCMIG00000009612.1"/>
</dbReference>
<reference evidence="6" key="4">
    <citation type="submission" date="2025-08" db="UniProtKB">
        <authorList>
            <consortium name="Ensembl"/>
        </authorList>
    </citation>
    <scope>IDENTIFICATION</scope>
</reference>
<reference evidence="7" key="3">
    <citation type="journal article" date="2014" name="Nature">
        <title>Elephant shark genome provides unique insights into gnathostome evolution.</title>
        <authorList>
            <consortium name="International Elephant Shark Genome Sequencing Consortium"/>
            <person name="Venkatesh B."/>
            <person name="Lee A.P."/>
            <person name="Ravi V."/>
            <person name="Maurya A.K."/>
            <person name="Lian M.M."/>
            <person name="Swann J.B."/>
            <person name="Ohta Y."/>
            <person name="Flajnik M.F."/>
            <person name="Sutoh Y."/>
            <person name="Kasahara M."/>
            <person name="Hoon S."/>
            <person name="Gangu V."/>
            <person name="Roy S.W."/>
            <person name="Irimia M."/>
            <person name="Korzh V."/>
            <person name="Kondrychyn I."/>
            <person name="Lim Z.W."/>
            <person name="Tay B.H."/>
            <person name="Tohari S."/>
            <person name="Kong K.W."/>
            <person name="Ho S."/>
            <person name="Lorente-Galdos B."/>
            <person name="Quilez J."/>
            <person name="Marques-Bonet T."/>
            <person name="Raney B.J."/>
            <person name="Ingham P.W."/>
            <person name="Tay A."/>
            <person name="Hillier L.W."/>
            <person name="Minx P."/>
            <person name="Boehm T."/>
            <person name="Wilson R.K."/>
            <person name="Brenner S."/>
            <person name="Warren W.C."/>
        </authorList>
    </citation>
    <scope>NUCLEOTIDE SEQUENCE [LARGE SCALE GENOMIC DNA]</scope>
</reference>
<evidence type="ECO:0000256" key="2">
    <source>
        <dbReference type="ARBA" id="ARBA00023098"/>
    </source>
</evidence>